<dbReference type="AlphaFoldDB" id="M0M6C4"/>
<dbReference type="InterPro" id="IPR017850">
    <property type="entry name" value="Alkaline_phosphatase_core_sf"/>
</dbReference>
<feature type="non-terminal residue" evidence="1">
    <location>
        <position position="1"/>
    </location>
</feature>
<dbReference type="SUPFAM" id="SSF53649">
    <property type="entry name" value="Alkaline phosphatase-like"/>
    <property type="match status" value="1"/>
</dbReference>
<organism evidence="1 2">
    <name type="scientific">Halococcus morrhuae DSM 1307</name>
    <dbReference type="NCBI Taxonomy" id="931277"/>
    <lineage>
        <taxon>Archaea</taxon>
        <taxon>Methanobacteriati</taxon>
        <taxon>Methanobacteriota</taxon>
        <taxon>Stenosarchaea group</taxon>
        <taxon>Halobacteria</taxon>
        <taxon>Halobacteriales</taxon>
        <taxon>Halococcaceae</taxon>
        <taxon>Halococcus</taxon>
    </lineage>
</organism>
<protein>
    <recommendedName>
        <fullName evidence="3">Sulfatase</fullName>
    </recommendedName>
</protein>
<proteinExistence type="predicted"/>
<keyword evidence="2" id="KW-1185">Reference proteome</keyword>
<sequence length="173" mass="19909">VDKVIGTANKYEDKRIILHMMQPHRPFLGEHATEFAQTGFSRVGVNRAAGEDPDIPFWWNRLEDGEINRKHVMRLYRDTLRTALPHVQRLVDTLSGKTVISADHGNVFGDRGLFGQQLYGHPSYTHHRKLVTVPWLEIDKPRKKVVEGTANVQSKREHYRDATDQLEALGYVE</sequence>
<evidence type="ECO:0000313" key="1">
    <source>
        <dbReference type="EMBL" id="EMA41367.1"/>
    </source>
</evidence>
<dbReference type="eggNOG" id="arCOG04525">
    <property type="taxonomic scope" value="Archaea"/>
</dbReference>
<dbReference type="PATRIC" id="fig|931277.6.peg.2345"/>
<dbReference type="Proteomes" id="UP000011568">
    <property type="component" value="Unassembled WGS sequence"/>
</dbReference>
<evidence type="ECO:0000313" key="2">
    <source>
        <dbReference type="Proteomes" id="UP000011568"/>
    </source>
</evidence>
<comment type="caution">
    <text evidence="1">The sequence shown here is derived from an EMBL/GenBank/DDBJ whole genome shotgun (WGS) entry which is preliminary data.</text>
</comment>
<accession>M0M6C4</accession>
<dbReference type="Gene3D" id="3.40.720.10">
    <property type="entry name" value="Alkaline Phosphatase, subunit A"/>
    <property type="match status" value="1"/>
</dbReference>
<evidence type="ECO:0008006" key="3">
    <source>
        <dbReference type="Google" id="ProtNLM"/>
    </source>
</evidence>
<gene>
    <name evidence="1" type="ORF">C448_12006</name>
</gene>
<reference evidence="1 2" key="1">
    <citation type="journal article" date="2014" name="PLoS Genet.">
        <title>Phylogenetically driven sequencing of extremely halophilic archaea reveals strategies for static and dynamic osmo-response.</title>
        <authorList>
            <person name="Becker E.A."/>
            <person name="Seitzer P.M."/>
            <person name="Tritt A."/>
            <person name="Larsen D."/>
            <person name="Krusor M."/>
            <person name="Yao A.I."/>
            <person name="Wu D."/>
            <person name="Madern D."/>
            <person name="Eisen J.A."/>
            <person name="Darling A.E."/>
            <person name="Facciotti M.T."/>
        </authorList>
    </citation>
    <scope>NUCLEOTIDE SEQUENCE [LARGE SCALE GENOMIC DNA]</scope>
    <source>
        <strain evidence="1 2">DSM 1307</strain>
    </source>
</reference>
<dbReference type="EMBL" id="AOMC01000141">
    <property type="protein sequence ID" value="EMA41367.1"/>
    <property type="molecule type" value="Genomic_DNA"/>
</dbReference>
<name>M0M6C4_HALMO</name>